<evidence type="ECO:0000313" key="2">
    <source>
        <dbReference type="EMBL" id="GGS31499.1"/>
    </source>
</evidence>
<comment type="caution">
    <text evidence="2">The sequence shown here is derived from an EMBL/GenBank/DDBJ whole genome shotgun (WGS) entry which is preliminary data.</text>
</comment>
<feature type="transmembrane region" description="Helical" evidence="1">
    <location>
        <begin position="6"/>
        <end position="22"/>
    </location>
</feature>
<keyword evidence="1" id="KW-1133">Transmembrane helix</keyword>
<dbReference type="AlphaFoldDB" id="A0A918LDA7"/>
<keyword evidence="1" id="KW-0812">Transmembrane</keyword>
<feature type="transmembrane region" description="Helical" evidence="1">
    <location>
        <begin position="121"/>
        <end position="139"/>
    </location>
</feature>
<sequence>MAHPVLALGAALLTAAGCVWYLPALAELRAGADRPDSRRDRAAACLTGWGTLAGVAVLLPAAGSWWPAAGAAEAGSLLTAALLVRAAVRRRRERRETVRAWTALTRGRPPARPPRHPRYRCAALLGTGLAASAGAALALAGTGRPGAACLVPAALTGLTLLLAAGRAHPAR</sequence>
<reference evidence="2" key="2">
    <citation type="submission" date="2020-09" db="EMBL/GenBank/DDBJ databases">
        <authorList>
            <person name="Sun Q."/>
            <person name="Ohkuma M."/>
        </authorList>
    </citation>
    <scope>NUCLEOTIDE SEQUENCE</scope>
    <source>
        <strain evidence="2">JCM 4234</strain>
    </source>
</reference>
<accession>A0A918LDA7</accession>
<evidence type="ECO:0000313" key="3">
    <source>
        <dbReference type="Proteomes" id="UP000653493"/>
    </source>
</evidence>
<feature type="transmembrane region" description="Helical" evidence="1">
    <location>
        <begin position="145"/>
        <end position="165"/>
    </location>
</feature>
<name>A0A918LDA7_STRGD</name>
<keyword evidence="3" id="KW-1185">Reference proteome</keyword>
<feature type="transmembrane region" description="Helical" evidence="1">
    <location>
        <begin position="43"/>
        <end position="62"/>
    </location>
</feature>
<organism evidence="2 3">
    <name type="scientific">Streptomyces griseoviridis</name>
    <dbReference type="NCBI Taxonomy" id="45398"/>
    <lineage>
        <taxon>Bacteria</taxon>
        <taxon>Bacillati</taxon>
        <taxon>Actinomycetota</taxon>
        <taxon>Actinomycetes</taxon>
        <taxon>Kitasatosporales</taxon>
        <taxon>Streptomycetaceae</taxon>
        <taxon>Streptomyces</taxon>
    </lineage>
</organism>
<dbReference type="EMBL" id="BMSL01000004">
    <property type="protein sequence ID" value="GGS31499.1"/>
    <property type="molecule type" value="Genomic_DNA"/>
</dbReference>
<gene>
    <name evidence="2" type="ORF">GCM10010238_20700</name>
</gene>
<protein>
    <submittedName>
        <fullName evidence="2">Uncharacterized protein</fullName>
    </submittedName>
</protein>
<keyword evidence="1" id="KW-0472">Membrane</keyword>
<proteinExistence type="predicted"/>
<reference evidence="2" key="1">
    <citation type="journal article" date="2014" name="Int. J. Syst. Evol. Microbiol.">
        <title>Complete genome sequence of Corynebacterium casei LMG S-19264T (=DSM 44701T), isolated from a smear-ripened cheese.</title>
        <authorList>
            <consortium name="US DOE Joint Genome Institute (JGI-PGF)"/>
            <person name="Walter F."/>
            <person name="Albersmeier A."/>
            <person name="Kalinowski J."/>
            <person name="Ruckert C."/>
        </authorList>
    </citation>
    <scope>NUCLEOTIDE SEQUENCE</scope>
    <source>
        <strain evidence="2">JCM 4234</strain>
    </source>
</reference>
<evidence type="ECO:0000256" key="1">
    <source>
        <dbReference type="SAM" id="Phobius"/>
    </source>
</evidence>
<dbReference type="Proteomes" id="UP000653493">
    <property type="component" value="Unassembled WGS sequence"/>
</dbReference>
<feature type="transmembrane region" description="Helical" evidence="1">
    <location>
        <begin position="68"/>
        <end position="88"/>
    </location>
</feature>